<evidence type="ECO:0000256" key="6">
    <source>
        <dbReference type="ARBA" id="ARBA00023136"/>
    </source>
</evidence>
<comment type="subcellular location">
    <subcellularLocation>
        <location evidence="1">Cell membrane</location>
        <topology evidence="1">Single-pass membrane protein</topology>
    </subcellularLocation>
</comment>
<keyword evidence="3" id="KW-1003">Cell membrane</keyword>
<evidence type="ECO:0000256" key="9">
    <source>
        <dbReference type="SAM" id="Phobius"/>
    </source>
</evidence>
<evidence type="ECO:0000313" key="11">
    <source>
        <dbReference type="EMBL" id="MBZ0156320.1"/>
    </source>
</evidence>
<dbReference type="Pfam" id="PF13677">
    <property type="entry name" value="MotB_plug"/>
    <property type="match status" value="1"/>
</dbReference>
<keyword evidence="5 9" id="KW-1133">Transmembrane helix</keyword>
<organism evidence="11 12">
    <name type="scientific">Candidatus Nitrobium versatile</name>
    <dbReference type="NCBI Taxonomy" id="2884831"/>
    <lineage>
        <taxon>Bacteria</taxon>
        <taxon>Pseudomonadati</taxon>
        <taxon>Nitrospirota</taxon>
        <taxon>Nitrospiria</taxon>
        <taxon>Nitrospirales</taxon>
        <taxon>Nitrospiraceae</taxon>
        <taxon>Candidatus Nitrobium</taxon>
    </lineage>
</organism>
<feature type="region of interest" description="Disordered" evidence="8">
    <location>
        <begin position="256"/>
        <end position="314"/>
    </location>
</feature>
<reference evidence="11" key="1">
    <citation type="journal article" date="2021" name="bioRxiv">
        <title>Unraveling nitrogen, sulfur and carbon metabolic pathways and microbial community transcriptional responses to substrate deprivation and toxicity stresses in a bioreactor mimicking anoxic brackish coastal sediment conditions.</title>
        <authorList>
            <person name="Martins P.D."/>
            <person name="Echeveste M.J."/>
            <person name="Arshad A."/>
            <person name="Kurth J."/>
            <person name="Ouboter H."/>
            <person name="Jetten M.S.M."/>
            <person name="Welte C.U."/>
        </authorList>
    </citation>
    <scope>NUCLEOTIDE SEQUENCE</scope>
    <source>
        <strain evidence="11">MAG_39</strain>
    </source>
</reference>
<feature type="compositionally biased region" description="Basic and acidic residues" evidence="8">
    <location>
        <begin position="298"/>
        <end position="308"/>
    </location>
</feature>
<reference evidence="11" key="2">
    <citation type="submission" date="2021-08" db="EMBL/GenBank/DDBJ databases">
        <authorList>
            <person name="Dalcin Martins P."/>
        </authorList>
    </citation>
    <scope>NUCLEOTIDE SEQUENCE</scope>
    <source>
        <strain evidence="11">MAG_39</strain>
    </source>
</reference>
<dbReference type="InterPro" id="IPR036737">
    <property type="entry name" value="OmpA-like_sf"/>
</dbReference>
<evidence type="ECO:0000256" key="1">
    <source>
        <dbReference type="ARBA" id="ARBA00004162"/>
    </source>
</evidence>
<dbReference type="CDD" id="cd07185">
    <property type="entry name" value="OmpA_C-like"/>
    <property type="match status" value="1"/>
</dbReference>
<name>A0A953JC00_9BACT</name>
<dbReference type="SUPFAM" id="SSF103088">
    <property type="entry name" value="OmpA-like"/>
    <property type="match status" value="1"/>
</dbReference>
<evidence type="ECO:0000256" key="8">
    <source>
        <dbReference type="SAM" id="MobiDB-lite"/>
    </source>
</evidence>
<dbReference type="Proteomes" id="UP000705867">
    <property type="component" value="Unassembled WGS sequence"/>
</dbReference>
<evidence type="ECO:0000259" key="10">
    <source>
        <dbReference type="PROSITE" id="PS51123"/>
    </source>
</evidence>
<keyword evidence="6 7" id="KW-0472">Membrane</keyword>
<dbReference type="Gene3D" id="3.30.1330.60">
    <property type="entry name" value="OmpA-like domain"/>
    <property type="match status" value="1"/>
</dbReference>
<evidence type="ECO:0000256" key="7">
    <source>
        <dbReference type="PROSITE-ProRule" id="PRU00473"/>
    </source>
</evidence>
<dbReference type="InterPro" id="IPR050330">
    <property type="entry name" value="Bact_OuterMem_StrucFunc"/>
</dbReference>
<comment type="similarity">
    <text evidence="2">Belongs to the MotB family.</text>
</comment>
<keyword evidence="4 9" id="KW-0812">Transmembrane</keyword>
<evidence type="ECO:0000256" key="5">
    <source>
        <dbReference type="ARBA" id="ARBA00022989"/>
    </source>
</evidence>
<comment type="caution">
    <text evidence="11">The sequence shown here is derived from an EMBL/GenBank/DDBJ whole genome shotgun (WGS) entry which is preliminary data.</text>
</comment>
<proteinExistence type="inferred from homology"/>
<dbReference type="AlphaFoldDB" id="A0A953JC00"/>
<feature type="domain" description="OmpA-like" evidence="10">
    <location>
        <begin position="135"/>
        <end position="253"/>
    </location>
</feature>
<dbReference type="GO" id="GO:0005886">
    <property type="term" value="C:plasma membrane"/>
    <property type="evidence" value="ECO:0007669"/>
    <property type="project" value="UniProtKB-SubCell"/>
</dbReference>
<dbReference type="PANTHER" id="PTHR30329">
    <property type="entry name" value="STATOR ELEMENT OF FLAGELLAR MOTOR COMPLEX"/>
    <property type="match status" value="1"/>
</dbReference>
<dbReference type="Pfam" id="PF00691">
    <property type="entry name" value="OmpA"/>
    <property type="match status" value="1"/>
</dbReference>
<sequence>MADKSKIVIIKKIKKGHGGHHGGAWKVAYADFVTAMMAFFLLLWLLTMTSSEKRAVLAQYFKNFSIFQEAGKSFMKESSQILQSPSGDLKTSSRDPGMGTELTAEDLKEKLKRAIEEKLRDLKDQALVDIFEGGVRIQLVDSDGKSMFLPGSAELSPSAKALLKLVSENIKDMLNRIAVEGHTDAAPLMNGQITNWELSTARASSARRELESNSIDTNRIARVVGYADTELLIKENPRDPRNRRISIILLQPPHKEPAGTFPVRQEVTPAIRPAEREPAPSATPDGLQSGRNQGEGRIQLRPELDIRPQKPIQP</sequence>
<evidence type="ECO:0000256" key="2">
    <source>
        <dbReference type="ARBA" id="ARBA00008914"/>
    </source>
</evidence>
<feature type="transmembrane region" description="Helical" evidence="9">
    <location>
        <begin position="27"/>
        <end position="46"/>
    </location>
</feature>
<dbReference type="InterPro" id="IPR025713">
    <property type="entry name" value="MotB-like_N_dom"/>
</dbReference>
<protein>
    <submittedName>
        <fullName evidence="11">OmpA family protein</fullName>
    </submittedName>
</protein>
<evidence type="ECO:0000256" key="3">
    <source>
        <dbReference type="ARBA" id="ARBA00022475"/>
    </source>
</evidence>
<dbReference type="PANTHER" id="PTHR30329:SF21">
    <property type="entry name" value="LIPOPROTEIN YIAD-RELATED"/>
    <property type="match status" value="1"/>
</dbReference>
<evidence type="ECO:0000256" key="4">
    <source>
        <dbReference type="ARBA" id="ARBA00022692"/>
    </source>
</evidence>
<accession>A0A953JC00</accession>
<dbReference type="PROSITE" id="PS51123">
    <property type="entry name" value="OMPA_2"/>
    <property type="match status" value="1"/>
</dbReference>
<dbReference type="EMBL" id="JAIOIV010000073">
    <property type="protein sequence ID" value="MBZ0156320.1"/>
    <property type="molecule type" value="Genomic_DNA"/>
</dbReference>
<gene>
    <name evidence="11" type="ORF">K8I29_08950</name>
</gene>
<dbReference type="InterPro" id="IPR006665">
    <property type="entry name" value="OmpA-like"/>
</dbReference>
<evidence type="ECO:0000313" key="12">
    <source>
        <dbReference type="Proteomes" id="UP000705867"/>
    </source>
</evidence>